<accession>A0A0T9QXU3</accession>
<name>A0A0T9QXU3_9GAMM</name>
<organism evidence="2 5">
    <name type="scientific">Yersinia pekkanenii</name>
    <dbReference type="NCBI Taxonomy" id="1288385"/>
    <lineage>
        <taxon>Bacteria</taxon>
        <taxon>Pseudomonadati</taxon>
        <taxon>Pseudomonadota</taxon>
        <taxon>Gammaproteobacteria</taxon>
        <taxon>Enterobacterales</taxon>
        <taxon>Yersiniaceae</taxon>
        <taxon>Yersinia</taxon>
    </lineage>
</organism>
<evidence type="ECO:0000256" key="1">
    <source>
        <dbReference type="SAM" id="Phobius"/>
    </source>
</evidence>
<sequence length="66" mass="7231">MATKQGRLSGSVHCGHIAQKIANSDSSPCRPRGTLLKQKSETVNNIVTLMQFIYCLLLTNTLIISK</sequence>
<dbReference type="STRING" id="1288385.ERS137968_03385"/>
<gene>
    <name evidence="2" type="ORF">ERS008529_03754</name>
    <name evidence="3" type="ORF">ERS137968_03385</name>
</gene>
<keyword evidence="1" id="KW-1133">Transmembrane helix</keyword>
<proteinExistence type="predicted"/>
<evidence type="ECO:0000313" key="3">
    <source>
        <dbReference type="EMBL" id="CRY68283.1"/>
    </source>
</evidence>
<feature type="transmembrane region" description="Helical" evidence="1">
    <location>
        <begin position="46"/>
        <end position="64"/>
    </location>
</feature>
<reference evidence="5" key="1">
    <citation type="submission" date="2015-03" db="EMBL/GenBank/DDBJ databases">
        <authorList>
            <consortium name="Pathogen Informatics"/>
        </authorList>
    </citation>
    <scope>NUCLEOTIDE SEQUENCE [LARGE SCALE GENOMIC DNA]</scope>
    <source>
        <strain evidence="5">A125KOH2</strain>
    </source>
</reference>
<reference evidence="3 4" key="2">
    <citation type="submission" date="2015-03" db="EMBL/GenBank/DDBJ databases">
        <authorList>
            <consortium name="Pathogen Informatics"/>
            <person name="Murphy D."/>
        </authorList>
    </citation>
    <scope>NUCLEOTIDE SEQUENCE [LARGE SCALE GENOMIC DNA]</scope>
    <source>
        <strain evidence="4">type strain: CIP110230</strain>
        <strain evidence="3">Type strain: CIP110230</strain>
    </source>
</reference>
<dbReference type="AlphaFoldDB" id="A0A0T9QXU3"/>
<protein>
    <submittedName>
        <fullName evidence="2">Uncharacterized protein</fullName>
    </submittedName>
</protein>
<evidence type="ECO:0000313" key="2">
    <source>
        <dbReference type="EMBL" id="CNI34608.1"/>
    </source>
</evidence>
<dbReference type="EMBL" id="CQAZ01000042">
    <property type="protein sequence ID" value="CNI34608.1"/>
    <property type="molecule type" value="Genomic_DNA"/>
</dbReference>
<evidence type="ECO:0000313" key="5">
    <source>
        <dbReference type="Proteomes" id="UP000045840"/>
    </source>
</evidence>
<keyword evidence="1" id="KW-0472">Membrane</keyword>
<dbReference type="EMBL" id="CWJL01000019">
    <property type="protein sequence ID" value="CRY68283.1"/>
    <property type="molecule type" value="Genomic_DNA"/>
</dbReference>
<keyword evidence="1" id="KW-0812">Transmembrane</keyword>
<evidence type="ECO:0000313" key="4">
    <source>
        <dbReference type="Proteomes" id="UP000044625"/>
    </source>
</evidence>
<reference evidence="2" key="3">
    <citation type="submission" date="2015-03" db="EMBL/GenBank/DDBJ databases">
        <authorList>
            <person name="Murphy D."/>
        </authorList>
    </citation>
    <scope>NUCLEOTIDE SEQUENCE [LARGE SCALE GENOMIC DNA]</scope>
    <source>
        <strain evidence="2">A125KOH2</strain>
    </source>
</reference>
<dbReference type="Proteomes" id="UP000045840">
    <property type="component" value="Unassembled WGS sequence"/>
</dbReference>
<keyword evidence="4" id="KW-1185">Reference proteome</keyword>
<dbReference type="Proteomes" id="UP000044625">
    <property type="component" value="Unassembled WGS sequence"/>
</dbReference>